<dbReference type="AlphaFoldDB" id="A0A8H6MT00"/>
<protein>
    <submittedName>
        <fullName evidence="2">Uncharacterized protein</fullName>
    </submittedName>
</protein>
<reference evidence="2" key="1">
    <citation type="journal article" date="2020" name="Phytopathology">
        <title>Genome Sequence Resources of Colletotrichum truncatum, C. plurivorum, C. musicola, and C. sojae: Four Species Pathogenic to Soybean (Glycine max).</title>
        <authorList>
            <person name="Rogerio F."/>
            <person name="Boufleur T.R."/>
            <person name="Ciampi-Guillardi M."/>
            <person name="Sukno S.A."/>
            <person name="Thon M.R."/>
            <person name="Massola Junior N.S."/>
            <person name="Baroncelli R."/>
        </authorList>
    </citation>
    <scope>NUCLEOTIDE SEQUENCE</scope>
    <source>
        <strain evidence="2">LFN00145</strain>
    </source>
</reference>
<keyword evidence="3" id="KW-1185">Reference proteome</keyword>
<gene>
    <name evidence="2" type="ORF">CPLU01_15741</name>
</gene>
<feature type="region of interest" description="Disordered" evidence="1">
    <location>
        <begin position="1"/>
        <end position="26"/>
    </location>
</feature>
<organism evidence="2 3">
    <name type="scientific">Colletotrichum plurivorum</name>
    <dbReference type="NCBI Taxonomy" id="2175906"/>
    <lineage>
        <taxon>Eukaryota</taxon>
        <taxon>Fungi</taxon>
        <taxon>Dikarya</taxon>
        <taxon>Ascomycota</taxon>
        <taxon>Pezizomycotina</taxon>
        <taxon>Sordariomycetes</taxon>
        <taxon>Hypocreomycetidae</taxon>
        <taxon>Glomerellales</taxon>
        <taxon>Glomerellaceae</taxon>
        <taxon>Colletotrichum</taxon>
        <taxon>Colletotrichum orchidearum species complex</taxon>
    </lineage>
</organism>
<evidence type="ECO:0000313" key="2">
    <source>
        <dbReference type="EMBL" id="KAF6807904.1"/>
    </source>
</evidence>
<proteinExistence type="predicted"/>
<dbReference type="EMBL" id="WIGO01000604">
    <property type="protein sequence ID" value="KAF6807904.1"/>
    <property type="molecule type" value="Genomic_DNA"/>
</dbReference>
<dbReference type="Proteomes" id="UP000654918">
    <property type="component" value="Unassembled WGS sequence"/>
</dbReference>
<sequence>MSNNVTWPPIPRKIGNEDLPDASDDPYMQPDGVDTTELTSWMLKHSGPFLSSWVAKHFRDNPNAVRVRIPTL</sequence>
<comment type="caution">
    <text evidence="2">The sequence shown here is derived from an EMBL/GenBank/DDBJ whole genome shotgun (WGS) entry which is preliminary data.</text>
</comment>
<evidence type="ECO:0000313" key="3">
    <source>
        <dbReference type="Proteomes" id="UP000654918"/>
    </source>
</evidence>
<evidence type="ECO:0000256" key="1">
    <source>
        <dbReference type="SAM" id="MobiDB-lite"/>
    </source>
</evidence>
<accession>A0A8H6MT00</accession>
<name>A0A8H6MT00_9PEZI</name>